<sequence length="172" mass="19544">MIYKNFTLYKPENALPGTGYLQSEDGEDWYDVREKLSAEKLKIAYQTDGVIRQQSYSADKLFPENLSVTEINKEDVPDELPERLDGNWIFDGKKITPRVIPQSERVAQAEETRALLMGEASQKITPLQDASDLDIATDEELAQLKAWKTYRVLLSRVDISSAPEIDWPPLPA</sequence>
<dbReference type="RefSeq" id="WP_095661455.1">
    <property type="nucleotide sequence ID" value="NZ_NQMS01000001.1"/>
</dbReference>
<evidence type="ECO:0000313" key="2">
    <source>
        <dbReference type="Proteomes" id="UP000218796"/>
    </source>
</evidence>
<dbReference type="Pfam" id="PF02413">
    <property type="entry name" value="Caudo_TAP"/>
    <property type="match status" value="1"/>
</dbReference>
<reference evidence="1 2" key="1">
    <citation type="submission" date="2017-08" db="EMBL/GenBank/DDBJ databases">
        <title>Draft Genome Sequence of Hafnia alvei CITHA-6 Isolated from Raw Bovine Milk.</title>
        <authorList>
            <person name="Culligan E.P."/>
            <person name="Mcsweeney A."/>
            <person name="O'Doherty C."/>
            <person name="Gleeson E."/>
            <person name="O'Riordan D."/>
            <person name="Sleator R.D."/>
        </authorList>
    </citation>
    <scope>NUCLEOTIDE SEQUENCE [LARGE SCALE GENOMIC DNA]</scope>
    <source>
        <strain evidence="1 2">CITHA-6</strain>
    </source>
</reference>
<gene>
    <name evidence="1" type="ORF">CJD50_03540</name>
</gene>
<dbReference type="OrthoDB" id="8596093at2"/>
<dbReference type="AlphaFoldDB" id="A0A2A2MHW3"/>
<evidence type="ECO:0000313" key="1">
    <source>
        <dbReference type="EMBL" id="PAV98555.1"/>
    </source>
</evidence>
<dbReference type="InterPro" id="IPR051220">
    <property type="entry name" value="TFA_Chaperone"/>
</dbReference>
<keyword evidence="2" id="KW-1185">Reference proteome</keyword>
<dbReference type="InterPro" id="IPR003458">
    <property type="entry name" value="Phage_T4_Gp38_tail_assem"/>
</dbReference>
<dbReference type="PANTHER" id="PTHR34413">
    <property type="entry name" value="PROPHAGE TAIL FIBER ASSEMBLY PROTEIN HOMOLOG TFAE-RELATED-RELATED"/>
    <property type="match status" value="1"/>
</dbReference>
<protein>
    <submittedName>
        <fullName evidence="1">Phage tail protein</fullName>
    </submittedName>
</protein>
<organism evidence="1 2">
    <name type="scientific">Hafnia paralvei</name>
    <dbReference type="NCBI Taxonomy" id="546367"/>
    <lineage>
        <taxon>Bacteria</taxon>
        <taxon>Pseudomonadati</taxon>
        <taxon>Pseudomonadota</taxon>
        <taxon>Gammaproteobacteria</taxon>
        <taxon>Enterobacterales</taxon>
        <taxon>Hafniaceae</taxon>
        <taxon>Hafnia</taxon>
    </lineage>
</organism>
<dbReference type="PANTHER" id="PTHR34413:SF2">
    <property type="entry name" value="PROPHAGE TAIL FIBER ASSEMBLY PROTEIN HOMOLOG TFAE-RELATED"/>
    <property type="match status" value="1"/>
</dbReference>
<name>A0A2A2MHW3_9GAMM</name>
<proteinExistence type="predicted"/>
<dbReference type="Proteomes" id="UP000218796">
    <property type="component" value="Unassembled WGS sequence"/>
</dbReference>
<comment type="caution">
    <text evidence="1">The sequence shown here is derived from an EMBL/GenBank/DDBJ whole genome shotgun (WGS) entry which is preliminary data.</text>
</comment>
<dbReference type="EMBL" id="NQMS01000001">
    <property type="protein sequence ID" value="PAV98555.1"/>
    <property type="molecule type" value="Genomic_DNA"/>
</dbReference>
<accession>A0A2A2MHW3</accession>